<proteinExistence type="inferred from homology"/>
<gene>
    <name evidence="9" type="ORF">EGI31_09565</name>
</gene>
<keyword evidence="3" id="KW-0813">Transport</keyword>
<reference evidence="9 10" key="1">
    <citation type="submission" date="2018-11" db="EMBL/GenBank/DDBJ databases">
        <title>Novel bacteria species description.</title>
        <authorList>
            <person name="Han J.-H."/>
        </authorList>
    </citation>
    <scope>NUCLEOTIDE SEQUENCE [LARGE SCALE GENOMIC DNA]</scope>
    <source>
        <strain evidence="9 10">KCTC23259</strain>
    </source>
</reference>
<comment type="caution">
    <text evidence="9">The sequence shown here is derived from an EMBL/GenBank/DDBJ whole genome shotgun (WGS) entry which is preliminary data.</text>
</comment>
<dbReference type="PANTHER" id="PTHR30026">
    <property type="entry name" value="OUTER MEMBRANE PROTEIN TOLC"/>
    <property type="match status" value="1"/>
</dbReference>
<dbReference type="SUPFAM" id="SSF56954">
    <property type="entry name" value="Outer membrane efflux proteins (OEP)"/>
    <property type="match status" value="1"/>
</dbReference>
<evidence type="ECO:0000256" key="7">
    <source>
        <dbReference type="ARBA" id="ARBA00023237"/>
    </source>
</evidence>
<evidence type="ECO:0000256" key="2">
    <source>
        <dbReference type="ARBA" id="ARBA00007613"/>
    </source>
</evidence>
<dbReference type="GO" id="GO:0009279">
    <property type="term" value="C:cell outer membrane"/>
    <property type="evidence" value="ECO:0007669"/>
    <property type="project" value="UniProtKB-SubCell"/>
</dbReference>
<dbReference type="Pfam" id="PF02321">
    <property type="entry name" value="OEP"/>
    <property type="match status" value="1"/>
</dbReference>
<dbReference type="GO" id="GO:0015288">
    <property type="term" value="F:porin activity"/>
    <property type="evidence" value="ECO:0007669"/>
    <property type="project" value="TreeGrafter"/>
</dbReference>
<keyword evidence="5" id="KW-0812">Transmembrane</keyword>
<evidence type="ECO:0000313" key="10">
    <source>
        <dbReference type="Proteomes" id="UP001204144"/>
    </source>
</evidence>
<sequence>MKKTKLLLLALIAILFATNARAQSAFSIEEAVDYAIKSHPSVKNSLVGMQDAELQIKEIKYAGMPQINGQFGYTYNAIVPTQLIDAKNFNPEAAEGEVVKFKFGVPWGGQAGIGVNQLIFDATWLVGLRAADTYRLMASQDLTKSKVTVAENVIKAYYSALVAEQRAKILDLNISRMDTAIYQTEQYVKQGFVEKIDVDRLNVQRNNLITEKQKLTNLISLTYQLLKFQMSYPQDARITLKETLNNDDVKMIKNLVGEEVNPENRIEFLQMQTNKKLTLLNMERYQKGVFPSVSFSGNLGAGHSNPQFNPFERWFGSSALTLGVRIPIYDSGLRKVQVERQRLNIIKIDNGMEILKESFKLENEQAKINIRNGFEALDIQTRNMDLAAEVLRVSKIKYQQGLGTNLEVVNAESDLKQAQNNYFSALYDVLIAKVDLDKAQGKLIKQ</sequence>
<dbReference type="EMBL" id="RJUF01000022">
    <property type="protein sequence ID" value="MCP9763204.1"/>
    <property type="molecule type" value="Genomic_DNA"/>
</dbReference>
<evidence type="ECO:0000256" key="5">
    <source>
        <dbReference type="ARBA" id="ARBA00022692"/>
    </source>
</evidence>
<evidence type="ECO:0000313" key="9">
    <source>
        <dbReference type="EMBL" id="MCP9763204.1"/>
    </source>
</evidence>
<name>A0AAE3H1B7_9BACT</name>
<dbReference type="InterPro" id="IPR003423">
    <property type="entry name" value="OMP_efflux"/>
</dbReference>
<dbReference type="RefSeq" id="WP_255036990.1">
    <property type="nucleotide sequence ID" value="NZ_RJUF01000022.1"/>
</dbReference>
<evidence type="ECO:0000256" key="3">
    <source>
        <dbReference type="ARBA" id="ARBA00022448"/>
    </source>
</evidence>
<accession>A0AAE3H1B7</accession>
<feature type="signal peptide" evidence="8">
    <location>
        <begin position="1"/>
        <end position="22"/>
    </location>
</feature>
<dbReference type="Gene3D" id="1.20.1600.10">
    <property type="entry name" value="Outer membrane efflux proteins (OEP)"/>
    <property type="match status" value="1"/>
</dbReference>
<dbReference type="AlphaFoldDB" id="A0AAE3H1B7"/>
<evidence type="ECO:0000256" key="6">
    <source>
        <dbReference type="ARBA" id="ARBA00023136"/>
    </source>
</evidence>
<keyword evidence="10" id="KW-1185">Reference proteome</keyword>
<evidence type="ECO:0000256" key="1">
    <source>
        <dbReference type="ARBA" id="ARBA00004442"/>
    </source>
</evidence>
<comment type="similarity">
    <text evidence="2">Belongs to the outer membrane factor (OMF) (TC 1.B.17) family.</text>
</comment>
<protein>
    <submittedName>
        <fullName evidence="9">TolC family protein</fullName>
    </submittedName>
</protein>
<dbReference type="GO" id="GO:1990281">
    <property type="term" value="C:efflux pump complex"/>
    <property type="evidence" value="ECO:0007669"/>
    <property type="project" value="TreeGrafter"/>
</dbReference>
<feature type="chain" id="PRO_5042158982" evidence="8">
    <location>
        <begin position="23"/>
        <end position="446"/>
    </location>
</feature>
<evidence type="ECO:0000256" key="8">
    <source>
        <dbReference type="SAM" id="SignalP"/>
    </source>
</evidence>
<keyword evidence="4" id="KW-1134">Transmembrane beta strand</keyword>
<evidence type="ECO:0000256" key="4">
    <source>
        <dbReference type="ARBA" id="ARBA00022452"/>
    </source>
</evidence>
<keyword evidence="7" id="KW-0998">Cell outer membrane</keyword>
<comment type="subcellular location">
    <subcellularLocation>
        <location evidence="1">Cell outer membrane</location>
    </subcellularLocation>
</comment>
<dbReference type="InterPro" id="IPR051906">
    <property type="entry name" value="TolC-like"/>
</dbReference>
<organism evidence="9 10">
    <name type="scientific">Lacihabitans soyangensis</name>
    <dbReference type="NCBI Taxonomy" id="869394"/>
    <lineage>
        <taxon>Bacteria</taxon>
        <taxon>Pseudomonadati</taxon>
        <taxon>Bacteroidota</taxon>
        <taxon>Cytophagia</taxon>
        <taxon>Cytophagales</taxon>
        <taxon>Leadbetterellaceae</taxon>
        <taxon>Lacihabitans</taxon>
    </lineage>
</organism>
<keyword evidence="8" id="KW-0732">Signal</keyword>
<keyword evidence="6" id="KW-0472">Membrane</keyword>
<dbReference type="GO" id="GO:0015562">
    <property type="term" value="F:efflux transmembrane transporter activity"/>
    <property type="evidence" value="ECO:0007669"/>
    <property type="project" value="InterPro"/>
</dbReference>
<dbReference type="Proteomes" id="UP001204144">
    <property type="component" value="Unassembled WGS sequence"/>
</dbReference>
<dbReference type="PANTHER" id="PTHR30026:SF20">
    <property type="entry name" value="OUTER MEMBRANE PROTEIN TOLC"/>
    <property type="match status" value="1"/>
</dbReference>